<feature type="region of interest" description="Disordered" evidence="1">
    <location>
        <begin position="1"/>
        <end position="56"/>
    </location>
</feature>
<feature type="region of interest" description="Disordered" evidence="1">
    <location>
        <begin position="186"/>
        <end position="228"/>
    </location>
</feature>
<evidence type="ECO:0000256" key="1">
    <source>
        <dbReference type="SAM" id="MobiDB-lite"/>
    </source>
</evidence>
<feature type="compositionally biased region" description="Basic and acidic residues" evidence="1">
    <location>
        <begin position="32"/>
        <end position="48"/>
    </location>
</feature>
<sequence length="228" mass="23979">MGGLVGLEASRPAPGQVKARSHEDEDDEEERSQEPRRCGGVDLRRGEGEGAAPRGSAVALLRRGRSGAAPAWRLGRGLGEWTGLGQASGDDDRGGTGADETLGWWRKLARGKIERGSTSLANLSSERVAQLRQEFNVDVSQASEMELLDDAGDFALAVGEKPSSYAKDEIAKLLELKAKLDALTGEGKAAEEGKGSGSGKVVSEGKKQKKKKQEGDGGAQAALPRSRS</sequence>
<evidence type="ECO:0000313" key="3">
    <source>
        <dbReference type="Proteomes" id="UP000316726"/>
    </source>
</evidence>
<keyword evidence="3" id="KW-1185">Reference proteome</keyword>
<feature type="region of interest" description="Disordered" evidence="1">
    <location>
        <begin position="80"/>
        <end position="99"/>
    </location>
</feature>
<gene>
    <name evidence="2" type="ORF">A3770_05p37850</name>
</gene>
<dbReference type="AlphaFoldDB" id="A0A5B8MLB0"/>
<dbReference type="Proteomes" id="UP000316726">
    <property type="component" value="Chromosome 5"/>
</dbReference>
<accession>A0A5B8MLB0</accession>
<name>A0A5B8MLB0_9CHLO</name>
<proteinExistence type="predicted"/>
<reference evidence="2 3" key="1">
    <citation type="submission" date="2018-07" db="EMBL/GenBank/DDBJ databases">
        <title>The complete nuclear genome of the prasinophyte Chloropicon primus (CCMP1205).</title>
        <authorList>
            <person name="Pombert J.-F."/>
            <person name="Otis C."/>
            <person name="Turmel M."/>
            <person name="Lemieux C."/>
        </authorList>
    </citation>
    <scope>NUCLEOTIDE SEQUENCE [LARGE SCALE GENOMIC DNA]</scope>
    <source>
        <strain evidence="2 3">CCMP1205</strain>
    </source>
</reference>
<protein>
    <submittedName>
        <fullName evidence="2">Uncharacterized protein</fullName>
    </submittedName>
</protein>
<organism evidence="2 3">
    <name type="scientific">Chloropicon primus</name>
    <dbReference type="NCBI Taxonomy" id="1764295"/>
    <lineage>
        <taxon>Eukaryota</taxon>
        <taxon>Viridiplantae</taxon>
        <taxon>Chlorophyta</taxon>
        <taxon>Chloropicophyceae</taxon>
        <taxon>Chloropicales</taxon>
        <taxon>Chloropicaceae</taxon>
        <taxon>Chloropicon</taxon>
    </lineage>
</organism>
<evidence type="ECO:0000313" key="2">
    <source>
        <dbReference type="EMBL" id="QDZ21267.1"/>
    </source>
</evidence>
<dbReference type="EMBL" id="CP031038">
    <property type="protein sequence ID" value="QDZ21267.1"/>
    <property type="molecule type" value="Genomic_DNA"/>
</dbReference>